<proteinExistence type="predicted"/>
<comment type="caution">
    <text evidence="2">The sequence shown here is derived from an EMBL/GenBank/DDBJ whole genome shotgun (WGS) entry which is preliminary data.</text>
</comment>
<feature type="region of interest" description="Disordered" evidence="1">
    <location>
        <begin position="139"/>
        <end position="168"/>
    </location>
</feature>
<evidence type="ECO:0000313" key="3">
    <source>
        <dbReference type="Proteomes" id="UP000708148"/>
    </source>
</evidence>
<reference evidence="2" key="1">
    <citation type="submission" date="2020-12" db="EMBL/GenBank/DDBJ databases">
        <authorList>
            <person name="Iha C."/>
        </authorList>
    </citation>
    <scope>NUCLEOTIDE SEQUENCE</scope>
</reference>
<evidence type="ECO:0000313" key="2">
    <source>
        <dbReference type="EMBL" id="CAD7696810.1"/>
    </source>
</evidence>
<organism evidence="2 3">
    <name type="scientific">Ostreobium quekettii</name>
    <dbReference type="NCBI Taxonomy" id="121088"/>
    <lineage>
        <taxon>Eukaryota</taxon>
        <taxon>Viridiplantae</taxon>
        <taxon>Chlorophyta</taxon>
        <taxon>core chlorophytes</taxon>
        <taxon>Ulvophyceae</taxon>
        <taxon>TCBD clade</taxon>
        <taxon>Bryopsidales</taxon>
        <taxon>Ostreobineae</taxon>
        <taxon>Ostreobiaceae</taxon>
        <taxon>Ostreobium</taxon>
    </lineage>
</organism>
<sequence length="217" mass="23270">MRPISSHVSPWKLRTACIMPPTPPGKALKRVIMMDTLLARLMSIIVGRPSGPPATGAGLDLEEDAPAQAGFLKRDSNISAIWGTRAGAAGRLHHTVPVRRLSLLQWNVRSLRTSASCGTSLVGRQRVPCGRVCGTGEPRSGRVQGADSGAQMSAMAHKRRGHESTRGASCMQPSVPQLGACHALWGWVCFFNIMWSLAVHGAAHGRNASARRVNAQW</sequence>
<dbReference type="AlphaFoldDB" id="A0A8S1IPV2"/>
<accession>A0A8S1IPV2</accession>
<name>A0A8S1IPV2_9CHLO</name>
<protein>
    <submittedName>
        <fullName evidence="2">Uncharacterized protein</fullName>
    </submittedName>
</protein>
<evidence type="ECO:0000256" key="1">
    <source>
        <dbReference type="SAM" id="MobiDB-lite"/>
    </source>
</evidence>
<keyword evidence="3" id="KW-1185">Reference proteome</keyword>
<gene>
    <name evidence="2" type="ORF">OSTQU699_LOCUS2171</name>
</gene>
<dbReference type="Proteomes" id="UP000708148">
    <property type="component" value="Unassembled WGS sequence"/>
</dbReference>
<dbReference type="EMBL" id="CAJHUC010000550">
    <property type="protein sequence ID" value="CAD7696810.1"/>
    <property type="molecule type" value="Genomic_DNA"/>
</dbReference>